<dbReference type="InterPro" id="IPR007527">
    <property type="entry name" value="Znf_SWIM"/>
</dbReference>
<gene>
    <name evidence="4" type="ORF">C2G38_2155721</name>
</gene>
<evidence type="ECO:0000256" key="2">
    <source>
        <dbReference type="SAM" id="MobiDB-lite"/>
    </source>
</evidence>
<evidence type="ECO:0000259" key="3">
    <source>
        <dbReference type="PROSITE" id="PS50966"/>
    </source>
</evidence>
<keyword evidence="5" id="KW-1185">Reference proteome</keyword>
<organism evidence="4 5">
    <name type="scientific">Gigaspora rosea</name>
    <dbReference type="NCBI Taxonomy" id="44941"/>
    <lineage>
        <taxon>Eukaryota</taxon>
        <taxon>Fungi</taxon>
        <taxon>Fungi incertae sedis</taxon>
        <taxon>Mucoromycota</taxon>
        <taxon>Glomeromycotina</taxon>
        <taxon>Glomeromycetes</taxon>
        <taxon>Diversisporales</taxon>
        <taxon>Gigasporaceae</taxon>
        <taxon>Gigaspora</taxon>
    </lineage>
</organism>
<evidence type="ECO:0000313" key="5">
    <source>
        <dbReference type="Proteomes" id="UP000266673"/>
    </source>
</evidence>
<name>A0A397W3I7_9GLOM</name>
<feature type="compositionally biased region" description="Basic and acidic residues" evidence="2">
    <location>
        <begin position="531"/>
        <end position="545"/>
    </location>
</feature>
<feature type="compositionally biased region" description="Polar residues" evidence="2">
    <location>
        <begin position="517"/>
        <end position="528"/>
    </location>
</feature>
<dbReference type="EMBL" id="QKWP01000041">
    <property type="protein sequence ID" value="RIB29310.1"/>
    <property type="molecule type" value="Genomic_DNA"/>
</dbReference>
<dbReference type="Proteomes" id="UP000266673">
    <property type="component" value="Unassembled WGS sequence"/>
</dbReference>
<keyword evidence="1" id="KW-0863">Zinc-finger</keyword>
<keyword evidence="1" id="KW-0862">Zinc</keyword>
<dbReference type="OrthoDB" id="2442656at2759"/>
<proteinExistence type="predicted"/>
<dbReference type="STRING" id="44941.A0A397W3I7"/>
<dbReference type="PROSITE" id="PS50966">
    <property type="entry name" value="ZF_SWIM"/>
    <property type="match status" value="1"/>
</dbReference>
<dbReference type="AlphaFoldDB" id="A0A397W3I7"/>
<feature type="domain" description="SWIM-type" evidence="3">
    <location>
        <begin position="312"/>
        <end position="348"/>
    </location>
</feature>
<feature type="compositionally biased region" description="Low complexity" evidence="2">
    <location>
        <begin position="387"/>
        <end position="401"/>
    </location>
</feature>
<evidence type="ECO:0000256" key="1">
    <source>
        <dbReference type="PROSITE-ProRule" id="PRU00325"/>
    </source>
</evidence>
<keyword evidence="1" id="KW-0479">Metal-binding</keyword>
<dbReference type="GO" id="GO:0008270">
    <property type="term" value="F:zinc ion binding"/>
    <property type="evidence" value="ECO:0007669"/>
    <property type="project" value="UniProtKB-KW"/>
</dbReference>
<comment type="caution">
    <text evidence="4">The sequence shown here is derived from an EMBL/GenBank/DDBJ whole genome shotgun (WGS) entry which is preliminary data.</text>
</comment>
<feature type="region of interest" description="Disordered" evidence="2">
    <location>
        <begin position="517"/>
        <end position="545"/>
    </location>
</feature>
<accession>A0A397W3I7</accession>
<sequence>MVIDEKNKGITVTFILFTPPQYNQLKSSGYDSKILKRLFTIFQNKISENYNHNRLKENSKNTPIIFSPLVAMTDTDVKKKKSLSMRQTLKAYLKSLLKEAWSMKSDEEMVRNYIKEKKNSLESLIYKKDTPENSKPILKGGVKFLLYLEKQWAGDLIYSWCFNGRMRAAKTLGIPLEKLPTTNNHLERMNDYLKNSQIKRFQRNNRTLRADILYVVLVCEVISNILTLRNLATNLKNEKEKRQKEFNIMDPSDRKILMQEFPQVAYLEPSKKRDESAKQLLQMNKVIKHEIEQTTGNIYIQIESETIPQLIYTTCVYGKPTDICCQCLDFLQKGIACKHLRAASFYIDELRKQDEYANLPEIIFATYEEAQEIRNDLDDNKLKKSESASSVQYNSNSSSTTDISNRGEEDNDDKINNKKIIKIIPILYQSNSSLMDITKLNAAAIHKQEFKEFLESTSRSLRILQENSIILQDLIRSKDNSDNLNTLITYLHNIVTSNSFKDAQNLVDVMYEDTNPHRSITSKTNSNIIPLEKETKQQRHESYKS</sequence>
<evidence type="ECO:0000313" key="4">
    <source>
        <dbReference type="EMBL" id="RIB29310.1"/>
    </source>
</evidence>
<feature type="region of interest" description="Disordered" evidence="2">
    <location>
        <begin position="379"/>
        <end position="411"/>
    </location>
</feature>
<reference evidence="4 5" key="1">
    <citation type="submission" date="2018-06" db="EMBL/GenBank/DDBJ databases">
        <title>Comparative genomics reveals the genomic features of Rhizophagus irregularis, R. cerebriforme, R. diaphanum and Gigaspora rosea, and their symbiotic lifestyle signature.</title>
        <authorList>
            <person name="Morin E."/>
            <person name="San Clemente H."/>
            <person name="Chen E.C.H."/>
            <person name="De La Providencia I."/>
            <person name="Hainaut M."/>
            <person name="Kuo A."/>
            <person name="Kohler A."/>
            <person name="Murat C."/>
            <person name="Tang N."/>
            <person name="Roy S."/>
            <person name="Loubradou J."/>
            <person name="Henrissat B."/>
            <person name="Grigoriev I.V."/>
            <person name="Corradi N."/>
            <person name="Roux C."/>
            <person name="Martin F.M."/>
        </authorList>
    </citation>
    <scope>NUCLEOTIDE SEQUENCE [LARGE SCALE GENOMIC DNA]</scope>
    <source>
        <strain evidence="4 5">DAOM 194757</strain>
    </source>
</reference>
<protein>
    <recommendedName>
        <fullName evidence="3">SWIM-type domain-containing protein</fullName>
    </recommendedName>
</protein>